<reference evidence="3" key="1">
    <citation type="submission" date="2021-03" db="EMBL/GenBank/DDBJ databases">
        <title>Genome sequencing and assembly of Tianweitania sediminis.</title>
        <authorList>
            <person name="Chhetri G."/>
        </authorList>
    </citation>
    <scope>NUCLEOTIDE SEQUENCE</scope>
    <source>
        <strain evidence="3">Z8</strain>
    </source>
</reference>
<protein>
    <submittedName>
        <fullName evidence="3">Pilus assembly protein</fullName>
    </submittedName>
</protein>
<gene>
    <name evidence="3" type="ORF">J5Y06_15830</name>
</gene>
<dbReference type="AlphaFoldDB" id="A0A8J7RKK1"/>
<comment type="caution">
    <text evidence="3">The sequence shown here is derived from an EMBL/GenBank/DDBJ whole genome shotgun (WGS) entry which is preliminary data.</text>
</comment>
<evidence type="ECO:0000313" key="3">
    <source>
        <dbReference type="EMBL" id="MBP0440126.1"/>
    </source>
</evidence>
<dbReference type="Pfam" id="PF23981">
    <property type="entry name" value="DUF7305"/>
    <property type="match status" value="1"/>
</dbReference>
<dbReference type="EMBL" id="JAGIYY010000006">
    <property type="protein sequence ID" value="MBP0440126.1"/>
    <property type="molecule type" value="Genomic_DNA"/>
</dbReference>
<proteinExistence type="predicted"/>
<dbReference type="Pfam" id="PF13400">
    <property type="entry name" value="Tad"/>
    <property type="match status" value="1"/>
</dbReference>
<keyword evidence="4" id="KW-1185">Reference proteome</keyword>
<dbReference type="Proteomes" id="UP000666240">
    <property type="component" value="Unassembled WGS sequence"/>
</dbReference>
<dbReference type="InterPro" id="IPR028087">
    <property type="entry name" value="Tad_N"/>
</dbReference>
<dbReference type="InterPro" id="IPR055729">
    <property type="entry name" value="DUF7305"/>
</dbReference>
<dbReference type="RefSeq" id="WP_209336165.1">
    <property type="nucleotide sequence ID" value="NZ_JAGIYY010000006.1"/>
</dbReference>
<feature type="domain" description="Putative Flp pilus-assembly TadG-like N-terminal" evidence="1">
    <location>
        <begin position="11"/>
        <end position="54"/>
    </location>
</feature>
<feature type="domain" description="DUF7305" evidence="2">
    <location>
        <begin position="255"/>
        <end position="389"/>
    </location>
</feature>
<sequence length="417" mass="43285">MFRKFQKDRRGNIAVTFTLAMLPVMGGVAGAVDYSSAFNRKAQLQNALDAAALAIGMQSLSGTSQAELSLLGQRVFSANVPEEMAASFRYLHSGTSTAIETSEWGNALLPDAGGASEDRILVKATAAQKRLLDWGEDWPVSASSVVRVTRGEEACVLALSRTATEAIKLQGSTQVRLDGCVVAANSNSDTAVSRSGSAILSAGCVYASGGTLGLNVSNAQLECGLPKERQPISRDPLAIMQPPEYGTCKSMPGGKQKTLQPGTYCDRTISGDVTLDPGTYILKGGQIRLGGNGRLSGTGVTIFLMEGASITVGANEVINLSAPTSGPYAGVTIFQSRDNAQDVKLNGGAGSQFVGFLYAPSAHVQYAGNDSMTGSGGCLRIVANTVEMTGNSDVASGCEDPLAGKKIHAGRTVSLMR</sequence>
<name>A0A8J7RKK1_9HYPH</name>
<evidence type="ECO:0000259" key="2">
    <source>
        <dbReference type="Pfam" id="PF23981"/>
    </source>
</evidence>
<accession>A0A8J7RKK1</accession>
<evidence type="ECO:0000259" key="1">
    <source>
        <dbReference type="Pfam" id="PF13400"/>
    </source>
</evidence>
<organism evidence="3 4">
    <name type="scientific">Tianweitania sediminis</name>
    <dbReference type="NCBI Taxonomy" id="1502156"/>
    <lineage>
        <taxon>Bacteria</taxon>
        <taxon>Pseudomonadati</taxon>
        <taxon>Pseudomonadota</taxon>
        <taxon>Alphaproteobacteria</taxon>
        <taxon>Hyphomicrobiales</taxon>
        <taxon>Phyllobacteriaceae</taxon>
        <taxon>Tianweitania</taxon>
    </lineage>
</organism>
<evidence type="ECO:0000313" key="4">
    <source>
        <dbReference type="Proteomes" id="UP000666240"/>
    </source>
</evidence>